<gene>
    <name evidence="7" type="ORF">DPMN_031792</name>
</gene>
<dbReference type="InterPro" id="IPR041569">
    <property type="entry name" value="AAA_lid_3"/>
</dbReference>
<comment type="caution">
    <text evidence="7">The sequence shown here is derived from an EMBL/GenBank/DDBJ whole genome shotgun (WGS) entry which is preliminary data.</text>
</comment>
<dbReference type="FunFam" id="1.10.8.60:FF:000022">
    <property type="entry name" value="Fidgetin like 1"/>
    <property type="match status" value="1"/>
</dbReference>
<proteinExistence type="inferred from homology"/>
<evidence type="ECO:0000313" key="8">
    <source>
        <dbReference type="Proteomes" id="UP000828390"/>
    </source>
</evidence>
<dbReference type="SUPFAM" id="SSF52540">
    <property type="entry name" value="P-loop containing nucleoside triphosphate hydrolases"/>
    <property type="match status" value="1"/>
</dbReference>
<comment type="similarity">
    <text evidence="1">Belongs to the AAA ATPase family.</text>
</comment>
<evidence type="ECO:0008006" key="9">
    <source>
        <dbReference type="Google" id="ProtNLM"/>
    </source>
</evidence>
<evidence type="ECO:0000256" key="3">
    <source>
        <dbReference type="ARBA" id="ARBA00022840"/>
    </source>
</evidence>
<dbReference type="Gene3D" id="3.40.50.300">
    <property type="entry name" value="P-loop containing nucleotide triphosphate hydrolases"/>
    <property type="match status" value="1"/>
</dbReference>
<dbReference type="Proteomes" id="UP000828390">
    <property type="component" value="Unassembled WGS sequence"/>
</dbReference>
<dbReference type="Pfam" id="PF17862">
    <property type="entry name" value="AAA_lid_3"/>
    <property type="match status" value="1"/>
</dbReference>
<keyword evidence="2" id="KW-0547">Nucleotide-binding</keyword>
<organism evidence="7 8">
    <name type="scientific">Dreissena polymorpha</name>
    <name type="common">Zebra mussel</name>
    <name type="synonym">Mytilus polymorpha</name>
    <dbReference type="NCBI Taxonomy" id="45954"/>
    <lineage>
        <taxon>Eukaryota</taxon>
        <taxon>Metazoa</taxon>
        <taxon>Spiralia</taxon>
        <taxon>Lophotrochozoa</taxon>
        <taxon>Mollusca</taxon>
        <taxon>Bivalvia</taxon>
        <taxon>Autobranchia</taxon>
        <taxon>Heteroconchia</taxon>
        <taxon>Euheterodonta</taxon>
        <taxon>Imparidentia</taxon>
        <taxon>Neoheterodontei</taxon>
        <taxon>Myida</taxon>
        <taxon>Dreissenoidea</taxon>
        <taxon>Dreissenidae</taxon>
        <taxon>Dreissena</taxon>
    </lineage>
</organism>
<dbReference type="InterPro" id="IPR015415">
    <property type="entry name" value="Spast_Vps4_C"/>
</dbReference>
<dbReference type="EMBL" id="JAIWYP010000002">
    <property type="protein sequence ID" value="KAH3868641.1"/>
    <property type="molecule type" value="Genomic_DNA"/>
</dbReference>
<keyword evidence="3" id="KW-0067">ATP-binding</keyword>
<evidence type="ECO:0000313" key="7">
    <source>
        <dbReference type="EMBL" id="KAH3868641.1"/>
    </source>
</evidence>
<dbReference type="InterPro" id="IPR050304">
    <property type="entry name" value="MT-severing_AAA_ATPase"/>
</dbReference>
<keyword evidence="4" id="KW-0472">Membrane</keyword>
<feature type="domain" description="Spastin/Vps4 C-terminal" evidence="5">
    <location>
        <begin position="173"/>
        <end position="206"/>
    </location>
</feature>
<dbReference type="GO" id="GO:0015630">
    <property type="term" value="C:microtubule cytoskeleton"/>
    <property type="evidence" value="ECO:0007669"/>
    <property type="project" value="TreeGrafter"/>
</dbReference>
<sequence>YGEGEKLVKDMFAVAKELQPSVVFMGMSMRTLVAEPDLMMLTPSCVSVSKGGMKPADDSKLSSNSSLTGLVADSSENRFLIMVATNRPWELDDAVLRRFSKRVYVSIPNAETRLELLRQLLGKHNNPLSDRDLEKLAELTEGYFGSDLNSLAKDAALGPIRKVKEVSLGSVRLISLKDFQVSLQKIRRSVEAKTLNKYIEWNKTFGDMSM</sequence>
<feature type="domain" description="AAA ATPase AAA+ lid" evidence="6">
    <location>
        <begin position="131"/>
        <end position="165"/>
    </location>
</feature>
<dbReference type="GO" id="GO:0005524">
    <property type="term" value="F:ATP binding"/>
    <property type="evidence" value="ECO:0007669"/>
    <property type="project" value="UniProtKB-KW"/>
</dbReference>
<accession>A0A9D4M2Z4</accession>
<reference evidence="7" key="1">
    <citation type="journal article" date="2019" name="bioRxiv">
        <title>The Genome of the Zebra Mussel, Dreissena polymorpha: A Resource for Invasive Species Research.</title>
        <authorList>
            <person name="McCartney M.A."/>
            <person name="Auch B."/>
            <person name="Kono T."/>
            <person name="Mallez S."/>
            <person name="Zhang Y."/>
            <person name="Obille A."/>
            <person name="Becker A."/>
            <person name="Abrahante J.E."/>
            <person name="Garbe J."/>
            <person name="Badalamenti J.P."/>
            <person name="Herman A."/>
            <person name="Mangelson H."/>
            <person name="Liachko I."/>
            <person name="Sullivan S."/>
            <person name="Sone E.D."/>
            <person name="Koren S."/>
            <person name="Silverstein K.A.T."/>
            <person name="Beckman K.B."/>
            <person name="Gohl D.M."/>
        </authorList>
    </citation>
    <scope>NUCLEOTIDE SEQUENCE</scope>
    <source>
        <strain evidence="7">Duluth1</strain>
        <tissue evidence="7">Whole animal</tissue>
    </source>
</reference>
<protein>
    <recommendedName>
        <fullName evidence="9">Katanin p60 ATPase-containing subunit A-like 2</fullName>
    </recommendedName>
</protein>
<evidence type="ECO:0000256" key="2">
    <source>
        <dbReference type="ARBA" id="ARBA00022741"/>
    </source>
</evidence>
<name>A0A9D4M2Z4_DREPO</name>
<evidence type="ECO:0000259" key="5">
    <source>
        <dbReference type="Pfam" id="PF09336"/>
    </source>
</evidence>
<feature type="non-terminal residue" evidence="7">
    <location>
        <position position="210"/>
    </location>
</feature>
<reference evidence="7" key="2">
    <citation type="submission" date="2020-11" db="EMBL/GenBank/DDBJ databases">
        <authorList>
            <person name="McCartney M.A."/>
            <person name="Auch B."/>
            <person name="Kono T."/>
            <person name="Mallez S."/>
            <person name="Becker A."/>
            <person name="Gohl D.M."/>
            <person name="Silverstein K.A.T."/>
            <person name="Koren S."/>
            <person name="Bechman K.B."/>
            <person name="Herman A."/>
            <person name="Abrahante J.E."/>
            <person name="Garbe J."/>
        </authorList>
    </citation>
    <scope>NUCLEOTIDE SEQUENCE</scope>
    <source>
        <strain evidence="7">Duluth1</strain>
        <tissue evidence="7">Whole animal</tissue>
    </source>
</reference>
<dbReference type="PANTHER" id="PTHR23074:SF86">
    <property type="entry name" value="SPASTIN"/>
    <property type="match status" value="1"/>
</dbReference>
<dbReference type="Gene3D" id="1.10.8.60">
    <property type="match status" value="1"/>
</dbReference>
<dbReference type="PANTHER" id="PTHR23074">
    <property type="entry name" value="AAA DOMAIN-CONTAINING"/>
    <property type="match status" value="1"/>
</dbReference>
<dbReference type="GO" id="GO:0000226">
    <property type="term" value="P:microtubule cytoskeleton organization"/>
    <property type="evidence" value="ECO:0007669"/>
    <property type="project" value="UniProtKB-ARBA"/>
</dbReference>
<dbReference type="InterPro" id="IPR027417">
    <property type="entry name" value="P-loop_NTPase"/>
</dbReference>
<dbReference type="AlphaFoldDB" id="A0A9D4M2Z4"/>
<keyword evidence="8" id="KW-1185">Reference proteome</keyword>
<evidence type="ECO:0000256" key="4">
    <source>
        <dbReference type="ARBA" id="ARBA00023136"/>
    </source>
</evidence>
<evidence type="ECO:0000259" key="6">
    <source>
        <dbReference type="Pfam" id="PF17862"/>
    </source>
</evidence>
<dbReference type="Pfam" id="PF09336">
    <property type="entry name" value="Vps4_C"/>
    <property type="match status" value="1"/>
</dbReference>
<evidence type="ECO:0000256" key="1">
    <source>
        <dbReference type="ARBA" id="ARBA00006914"/>
    </source>
</evidence>
<dbReference type="GO" id="GO:0016887">
    <property type="term" value="F:ATP hydrolysis activity"/>
    <property type="evidence" value="ECO:0007669"/>
    <property type="project" value="TreeGrafter"/>
</dbReference>